<dbReference type="AlphaFoldDB" id="A0A644YHM7"/>
<reference evidence="2" key="1">
    <citation type="submission" date="2019-08" db="EMBL/GenBank/DDBJ databases">
        <authorList>
            <person name="Kucharzyk K."/>
            <person name="Murdoch R.W."/>
            <person name="Higgins S."/>
            <person name="Loffler F."/>
        </authorList>
    </citation>
    <scope>NUCLEOTIDE SEQUENCE</scope>
</reference>
<accession>A0A644YHM7</accession>
<dbReference type="Pfam" id="PF18316">
    <property type="entry name" value="S-l_SbsC_C"/>
    <property type="match status" value="1"/>
</dbReference>
<evidence type="ECO:0000259" key="1">
    <source>
        <dbReference type="Pfam" id="PF18316"/>
    </source>
</evidence>
<dbReference type="EMBL" id="VSSQ01005096">
    <property type="protein sequence ID" value="MPM27829.1"/>
    <property type="molecule type" value="Genomic_DNA"/>
</dbReference>
<name>A0A644YHM7_9ZZZZ</name>
<feature type="domain" description="S-layer protein SbsC C-terminal" evidence="1">
    <location>
        <begin position="307"/>
        <end position="392"/>
    </location>
</feature>
<protein>
    <recommendedName>
        <fullName evidence="1">S-layer protein SbsC C-terminal domain-containing protein</fullName>
    </recommendedName>
</protein>
<evidence type="ECO:0000313" key="2">
    <source>
        <dbReference type="EMBL" id="MPM27829.1"/>
    </source>
</evidence>
<sequence>MPNNINLITQYLKNTLDKVYMQASKTAILEAPNEMVREAGQAGVYMIPKISMQGLFNYSRSAGFTTGDVNLDWELVQLAYDRGSKFFVDRMDNEESAMIALANLAAEFLRTKVVPEVDALRFGRIAGKAGTLGAQTTVSTTAEARTAFRQAEEALRDNQVDGESIVMFCTPSYYGLFEEAVGQYRLIQGSNPDFRVANYNGIEIMQVPSSRFFSEISLLNTGDGGFSAEPSAVGLNFVMMDRNAVFQITKHGNGRLFSPDVVQDRDSWQYDYRIYHDLFTLDNKVGGIYVHRQPITVPDALTATIAAGSAQGTTKATATAGVGNTLGYVLSESAPAIAAYTLKGRITGLVEPYTSGANISGDLVAAGNHLYVMEFNSSGRVIKAKDTTLASNQIGA</sequence>
<organism evidence="2">
    <name type="scientific">bioreactor metagenome</name>
    <dbReference type="NCBI Taxonomy" id="1076179"/>
    <lineage>
        <taxon>unclassified sequences</taxon>
        <taxon>metagenomes</taxon>
        <taxon>ecological metagenomes</taxon>
    </lineage>
</organism>
<dbReference type="InterPro" id="IPR040751">
    <property type="entry name" value="SbsC_C"/>
</dbReference>
<proteinExistence type="predicted"/>
<comment type="caution">
    <text evidence="2">The sequence shown here is derived from an EMBL/GenBank/DDBJ whole genome shotgun (WGS) entry which is preliminary data.</text>
</comment>
<gene>
    <name evidence="2" type="ORF">SDC9_74343</name>
</gene>